<name>A0A6B0U0Q8_IXORI</name>
<feature type="transmembrane region" description="Helical" evidence="1">
    <location>
        <begin position="34"/>
        <end position="52"/>
    </location>
</feature>
<feature type="transmembrane region" description="Helical" evidence="1">
    <location>
        <begin position="58"/>
        <end position="77"/>
    </location>
</feature>
<sequence length="84" mass="9864">MLDLHFVLLYPNIIVAVVYMYAAIFCTKPHGGEVIVHLFNLFFWHFGCLLRRTETFVILRFTVIFTFFLLLITRVTVKLNIAIV</sequence>
<keyword evidence="1" id="KW-0472">Membrane</keyword>
<reference evidence="2" key="1">
    <citation type="submission" date="2019-12" db="EMBL/GenBank/DDBJ databases">
        <title>An insight into the sialome of adult female Ixodes ricinus ticks feeding for 6 days.</title>
        <authorList>
            <person name="Perner J."/>
            <person name="Ribeiro J.M.C."/>
        </authorList>
    </citation>
    <scope>NUCLEOTIDE SEQUENCE</scope>
    <source>
        <strain evidence="2">Semi-engorged</strain>
        <tissue evidence="2">Salivary glands</tissue>
    </source>
</reference>
<feature type="transmembrane region" description="Helical" evidence="1">
    <location>
        <begin position="6"/>
        <end position="27"/>
    </location>
</feature>
<keyword evidence="1" id="KW-1133">Transmembrane helix</keyword>
<evidence type="ECO:0000313" key="2">
    <source>
        <dbReference type="EMBL" id="MXU85138.1"/>
    </source>
</evidence>
<dbReference type="EMBL" id="GIFC01003055">
    <property type="protein sequence ID" value="MXU85138.1"/>
    <property type="molecule type" value="Transcribed_RNA"/>
</dbReference>
<proteinExistence type="predicted"/>
<evidence type="ECO:0000256" key="1">
    <source>
        <dbReference type="SAM" id="Phobius"/>
    </source>
</evidence>
<protein>
    <submittedName>
        <fullName evidence="2">Uncharacterized protein</fullName>
    </submittedName>
</protein>
<dbReference type="AlphaFoldDB" id="A0A6B0U0Q8"/>
<keyword evidence="1" id="KW-0812">Transmembrane</keyword>
<accession>A0A6B0U0Q8</accession>
<organism evidence="2">
    <name type="scientific">Ixodes ricinus</name>
    <name type="common">Common tick</name>
    <name type="synonym">Acarus ricinus</name>
    <dbReference type="NCBI Taxonomy" id="34613"/>
    <lineage>
        <taxon>Eukaryota</taxon>
        <taxon>Metazoa</taxon>
        <taxon>Ecdysozoa</taxon>
        <taxon>Arthropoda</taxon>
        <taxon>Chelicerata</taxon>
        <taxon>Arachnida</taxon>
        <taxon>Acari</taxon>
        <taxon>Parasitiformes</taxon>
        <taxon>Ixodida</taxon>
        <taxon>Ixodoidea</taxon>
        <taxon>Ixodidae</taxon>
        <taxon>Ixodinae</taxon>
        <taxon>Ixodes</taxon>
    </lineage>
</organism>